<protein>
    <recommendedName>
        <fullName evidence="3">DUF4249 domain-containing protein</fullName>
    </recommendedName>
</protein>
<name>A0A1W2G503_REIFA</name>
<dbReference type="AlphaFoldDB" id="A0A1W2G503"/>
<proteinExistence type="predicted"/>
<dbReference type="OrthoDB" id="922982at2"/>
<organism evidence="1 2">
    <name type="scientific">Reichenbachiella faecimaris</name>
    <dbReference type="NCBI Taxonomy" id="692418"/>
    <lineage>
        <taxon>Bacteria</taxon>
        <taxon>Pseudomonadati</taxon>
        <taxon>Bacteroidota</taxon>
        <taxon>Cytophagia</taxon>
        <taxon>Cytophagales</taxon>
        <taxon>Reichenbachiellaceae</taxon>
        <taxon>Reichenbachiella</taxon>
    </lineage>
</organism>
<dbReference type="Pfam" id="PF14054">
    <property type="entry name" value="DUF4249"/>
    <property type="match status" value="1"/>
</dbReference>
<dbReference type="Proteomes" id="UP000192472">
    <property type="component" value="Unassembled WGS sequence"/>
</dbReference>
<dbReference type="InterPro" id="IPR025345">
    <property type="entry name" value="DUF4249"/>
</dbReference>
<evidence type="ECO:0000313" key="2">
    <source>
        <dbReference type="Proteomes" id="UP000192472"/>
    </source>
</evidence>
<accession>A0A1W2G503</accession>
<keyword evidence="2" id="KW-1185">Reference proteome</keyword>
<dbReference type="STRING" id="692418.SAMN04488029_0106"/>
<evidence type="ECO:0008006" key="3">
    <source>
        <dbReference type="Google" id="ProtNLM"/>
    </source>
</evidence>
<dbReference type="PROSITE" id="PS51257">
    <property type="entry name" value="PROKAR_LIPOPROTEIN"/>
    <property type="match status" value="1"/>
</dbReference>
<evidence type="ECO:0000313" key="1">
    <source>
        <dbReference type="EMBL" id="SMD31769.1"/>
    </source>
</evidence>
<dbReference type="EMBL" id="FWYF01000001">
    <property type="protein sequence ID" value="SMD31769.1"/>
    <property type="molecule type" value="Genomic_DNA"/>
</dbReference>
<reference evidence="1 2" key="1">
    <citation type="submission" date="2017-04" db="EMBL/GenBank/DDBJ databases">
        <authorList>
            <person name="Afonso C.L."/>
            <person name="Miller P.J."/>
            <person name="Scott M.A."/>
            <person name="Spackman E."/>
            <person name="Goraichik I."/>
            <person name="Dimitrov K.M."/>
            <person name="Suarez D.L."/>
            <person name="Swayne D.E."/>
        </authorList>
    </citation>
    <scope>NUCLEOTIDE SEQUENCE [LARGE SCALE GENOMIC DNA]</scope>
    <source>
        <strain evidence="1 2">DSM 26133</strain>
    </source>
</reference>
<gene>
    <name evidence="1" type="ORF">SAMN04488029_0106</name>
</gene>
<dbReference type="RefSeq" id="WP_084370469.1">
    <property type="nucleotide sequence ID" value="NZ_FWYF01000001.1"/>
</dbReference>
<sequence length="342" mass="37660">MIKRLVMLVLVASSCVESYEPGIELNASYIVVTGGISDISATSVKVERTVAINTNDLSTGSEVNEAITGLQITLYDEDGPQEVLLDQGDGNYAGVSVGVVGRAYHIQILMPNGDQIVSSPQTLKPGPEVADLLLEQFTELEQVGNNEIGVDGLNLNLYMNQSEVISHYYKWTLHGTYEFQAPAVPGFSCYVNDGYFGFFGLAESISSDKDLFSKRLIFLEPNGRKFSIGYSIEVSQYTMTDDAYNYWKKIDDQQNNVGSVFDSPPARIEGNLSYSDKEETILGFFEVNSIRKKRLFINPTDFAESPILATAACAPEKLNPPDWCSDCTALPSSTSKKPIFWP</sequence>